<dbReference type="AlphaFoldDB" id="A0A1G2PFD3"/>
<dbReference type="EMBL" id="MHSQ01000022">
    <property type="protein sequence ID" value="OHA46993.1"/>
    <property type="molecule type" value="Genomic_DNA"/>
</dbReference>
<keyword evidence="1" id="KW-1133">Transmembrane helix</keyword>
<feature type="transmembrane region" description="Helical" evidence="1">
    <location>
        <begin position="22"/>
        <end position="44"/>
    </location>
</feature>
<name>A0A1G2PFD3_9BACT</name>
<dbReference type="STRING" id="1802338.A2541_01065"/>
<comment type="caution">
    <text evidence="2">The sequence shown here is derived from an EMBL/GenBank/DDBJ whole genome shotgun (WGS) entry which is preliminary data.</text>
</comment>
<organism evidence="2 3">
    <name type="scientific">Candidatus Taylorbacteria bacterium RIFOXYD2_FULL_36_9</name>
    <dbReference type="NCBI Taxonomy" id="1802338"/>
    <lineage>
        <taxon>Bacteria</taxon>
        <taxon>Candidatus Tayloriibacteriota</taxon>
    </lineage>
</organism>
<evidence type="ECO:0000313" key="3">
    <source>
        <dbReference type="Proteomes" id="UP000176965"/>
    </source>
</evidence>
<keyword evidence="1" id="KW-0472">Membrane</keyword>
<dbReference type="Proteomes" id="UP000176965">
    <property type="component" value="Unassembled WGS sequence"/>
</dbReference>
<gene>
    <name evidence="2" type="ORF">A2541_01065</name>
</gene>
<sequence>MNNKTFADIVNNVFIAGILKPIVPLLIGLAVVLFIYGVLTLILSEGGEKQKEGKQYMIWGIVGIFVMISVWGLVAILQDTFKLNTDLPSIEIKLPPNTGKLLGN</sequence>
<reference evidence="2 3" key="1">
    <citation type="journal article" date="2016" name="Nat. Commun.">
        <title>Thousands of microbial genomes shed light on interconnected biogeochemical processes in an aquifer system.</title>
        <authorList>
            <person name="Anantharaman K."/>
            <person name="Brown C.T."/>
            <person name="Hug L.A."/>
            <person name="Sharon I."/>
            <person name="Castelle C.J."/>
            <person name="Probst A.J."/>
            <person name="Thomas B.C."/>
            <person name="Singh A."/>
            <person name="Wilkins M.J."/>
            <person name="Karaoz U."/>
            <person name="Brodie E.L."/>
            <person name="Williams K.H."/>
            <person name="Hubbard S.S."/>
            <person name="Banfield J.F."/>
        </authorList>
    </citation>
    <scope>NUCLEOTIDE SEQUENCE [LARGE SCALE GENOMIC DNA]</scope>
</reference>
<feature type="transmembrane region" description="Helical" evidence="1">
    <location>
        <begin position="56"/>
        <end position="77"/>
    </location>
</feature>
<dbReference type="InterPro" id="IPR043993">
    <property type="entry name" value="T4SS_pilin"/>
</dbReference>
<evidence type="ECO:0000256" key="1">
    <source>
        <dbReference type="SAM" id="Phobius"/>
    </source>
</evidence>
<protein>
    <submittedName>
        <fullName evidence="2">Uncharacterized protein</fullName>
    </submittedName>
</protein>
<accession>A0A1G2PFD3</accession>
<keyword evidence="1" id="KW-0812">Transmembrane</keyword>
<proteinExistence type="predicted"/>
<dbReference type="Pfam" id="PF18895">
    <property type="entry name" value="T4SS_pilin"/>
    <property type="match status" value="1"/>
</dbReference>
<evidence type="ECO:0000313" key="2">
    <source>
        <dbReference type="EMBL" id="OHA46993.1"/>
    </source>
</evidence>